<name>A0ABV6HV77_9PAST</name>
<dbReference type="Proteomes" id="UP001589769">
    <property type="component" value="Unassembled WGS sequence"/>
</dbReference>
<comment type="caution">
    <text evidence="3">The sequence shown here is derived from an EMBL/GenBank/DDBJ whole genome shotgun (WGS) entry which is preliminary data.</text>
</comment>
<evidence type="ECO:0000313" key="3">
    <source>
        <dbReference type="EMBL" id="MFC0322767.1"/>
    </source>
</evidence>
<feature type="compositionally biased region" description="Basic residues" evidence="1">
    <location>
        <begin position="67"/>
        <end position="80"/>
    </location>
</feature>
<keyword evidence="4" id="KW-1185">Reference proteome</keyword>
<evidence type="ECO:0000313" key="4">
    <source>
        <dbReference type="Proteomes" id="UP001589769"/>
    </source>
</evidence>
<protein>
    <recommendedName>
        <fullName evidence="5">Acid shock protein</fullName>
    </recommendedName>
</protein>
<reference evidence="3 4" key="1">
    <citation type="submission" date="2024-09" db="EMBL/GenBank/DDBJ databases">
        <authorList>
            <person name="Sun Q."/>
            <person name="Mori K."/>
        </authorList>
    </citation>
    <scope>NUCLEOTIDE SEQUENCE [LARGE SCALE GENOMIC DNA]</scope>
    <source>
        <strain evidence="3 4">CCM 7538</strain>
    </source>
</reference>
<sequence>MLVSKKIIMSSLVASVLAMATVAQADATPATVQPQAAPAKAEQVMPKATKVAAKSDVKAHAVKQVKTVKHHAKKVSHKKGVIQDQKTPA</sequence>
<feature type="signal peptide" evidence="2">
    <location>
        <begin position="1"/>
        <end position="25"/>
    </location>
</feature>
<gene>
    <name evidence="3" type="ORF">ACFFHT_04215</name>
</gene>
<dbReference type="RefSeq" id="WP_382373765.1">
    <property type="nucleotide sequence ID" value="NZ_JBHLWA010000017.1"/>
</dbReference>
<organism evidence="3 4">
    <name type="scientific">Gallibacterium melopsittaci</name>
    <dbReference type="NCBI Taxonomy" id="516063"/>
    <lineage>
        <taxon>Bacteria</taxon>
        <taxon>Pseudomonadati</taxon>
        <taxon>Pseudomonadota</taxon>
        <taxon>Gammaproteobacteria</taxon>
        <taxon>Pasteurellales</taxon>
        <taxon>Pasteurellaceae</taxon>
        <taxon>Gallibacterium</taxon>
    </lineage>
</organism>
<accession>A0ABV6HV77</accession>
<evidence type="ECO:0000256" key="2">
    <source>
        <dbReference type="SAM" id="SignalP"/>
    </source>
</evidence>
<evidence type="ECO:0000256" key="1">
    <source>
        <dbReference type="SAM" id="MobiDB-lite"/>
    </source>
</evidence>
<evidence type="ECO:0008006" key="5">
    <source>
        <dbReference type="Google" id="ProtNLM"/>
    </source>
</evidence>
<dbReference type="EMBL" id="JBHLWA010000017">
    <property type="protein sequence ID" value="MFC0322767.1"/>
    <property type="molecule type" value="Genomic_DNA"/>
</dbReference>
<feature type="region of interest" description="Disordered" evidence="1">
    <location>
        <begin position="67"/>
        <end position="89"/>
    </location>
</feature>
<proteinExistence type="predicted"/>
<feature type="chain" id="PRO_5047145027" description="Acid shock protein" evidence="2">
    <location>
        <begin position="26"/>
        <end position="89"/>
    </location>
</feature>
<keyword evidence="2" id="KW-0732">Signal</keyword>